<reference evidence="2 3" key="1">
    <citation type="submission" date="2020-06" db="EMBL/GenBank/DDBJ databases">
        <title>Whole-genome sequence of Allochromatium humboldtianum DSM 21881, type strain.</title>
        <authorList>
            <person name="Kyndt J.A."/>
            <person name="Meyer T.E."/>
        </authorList>
    </citation>
    <scope>NUCLEOTIDE SEQUENCE [LARGE SCALE GENOMIC DNA]</scope>
    <source>
        <strain evidence="2 3">DSM 21881</strain>
    </source>
</reference>
<sequence>MRTLLALSLSLLCVPPLRADPIVIGHAELKTLDRVSLQRIYTGKMVELNGLRVTPVDLRAGSALRRRFLELYLDQDEDGYIGYWTVRRYVGKGTPPREFDDAEAVIQYVIQTRGAIGYVDETDLKSGLNVLSTPP</sequence>
<keyword evidence="3" id="KW-1185">Reference proteome</keyword>
<evidence type="ECO:0000313" key="2">
    <source>
        <dbReference type="EMBL" id="NVZ08582.1"/>
    </source>
</evidence>
<dbReference type="AlphaFoldDB" id="A0A850RBE5"/>
<evidence type="ECO:0000313" key="3">
    <source>
        <dbReference type="Proteomes" id="UP000592294"/>
    </source>
</evidence>
<dbReference type="SUPFAM" id="SSF53850">
    <property type="entry name" value="Periplasmic binding protein-like II"/>
    <property type="match status" value="1"/>
</dbReference>
<proteinExistence type="predicted"/>
<name>A0A850RBE5_9GAMM</name>
<evidence type="ECO:0000256" key="1">
    <source>
        <dbReference type="SAM" id="SignalP"/>
    </source>
</evidence>
<feature type="signal peptide" evidence="1">
    <location>
        <begin position="1"/>
        <end position="19"/>
    </location>
</feature>
<dbReference type="Gene3D" id="3.40.190.10">
    <property type="entry name" value="Periplasmic binding protein-like II"/>
    <property type="match status" value="1"/>
</dbReference>
<protein>
    <recommendedName>
        <fullName evidence="4">Phosphate ABC transporter substrate-binding protein</fullName>
    </recommendedName>
</protein>
<evidence type="ECO:0008006" key="4">
    <source>
        <dbReference type="Google" id="ProtNLM"/>
    </source>
</evidence>
<organism evidence="2 3">
    <name type="scientific">Allochromatium humboldtianum</name>
    <dbReference type="NCBI Taxonomy" id="504901"/>
    <lineage>
        <taxon>Bacteria</taxon>
        <taxon>Pseudomonadati</taxon>
        <taxon>Pseudomonadota</taxon>
        <taxon>Gammaproteobacteria</taxon>
        <taxon>Chromatiales</taxon>
        <taxon>Chromatiaceae</taxon>
        <taxon>Allochromatium</taxon>
    </lineage>
</organism>
<dbReference type="RefSeq" id="WP_176975374.1">
    <property type="nucleotide sequence ID" value="NZ_JABZEO010000003.1"/>
</dbReference>
<accession>A0A850RBE5</accession>
<dbReference type="EMBL" id="JABZEO010000003">
    <property type="protein sequence ID" value="NVZ08582.1"/>
    <property type="molecule type" value="Genomic_DNA"/>
</dbReference>
<dbReference type="Proteomes" id="UP000592294">
    <property type="component" value="Unassembled WGS sequence"/>
</dbReference>
<keyword evidence="1" id="KW-0732">Signal</keyword>
<feature type="chain" id="PRO_5032898191" description="Phosphate ABC transporter substrate-binding protein" evidence="1">
    <location>
        <begin position="20"/>
        <end position="135"/>
    </location>
</feature>
<comment type="caution">
    <text evidence="2">The sequence shown here is derived from an EMBL/GenBank/DDBJ whole genome shotgun (WGS) entry which is preliminary data.</text>
</comment>
<gene>
    <name evidence="2" type="ORF">HW932_04835</name>
</gene>